<feature type="transmembrane region" description="Helical" evidence="1">
    <location>
        <begin position="255"/>
        <end position="276"/>
    </location>
</feature>
<feature type="transmembrane region" description="Helical" evidence="1">
    <location>
        <begin position="106"/>
        <end position="126"/>
    </location>
</feature>
<feature type="transmembrane region" description="Helical" evidence="1">
    <location>
        <begin position="176"/>
        <end position="195"/>
    </location>
</feature>
<evidence type="ECO:0000259" key="2">
    <source>
        <dbReference type="Pfam" id="PF02517"/>
    </source>
</evidence>
<feature type="transmembrane region" description="Helical" evidence="1">
    <location>
        <begin position="336"/>
        <end position="355"/>
    </location>
</feature>
<dbReference type="Pfam" id="PF02517">
    <property type="entry name" value="Rce1-like"/>
    <property type="match status" value="1"/>
</dbReference>
<organism evidence="3 4">
    <name type="scientific">Leptospira santarosai serovar Arenal str. MAVJ 401</name>
    <dbReference type="NCBI Taxonomy" id="1049976"/>
    <lineage>
        <taxon>Bacteria</taxon>
        <taxon>Pseudomonadati</taxon>
        <taxon>Spirochaetota</taxon>
        <taxon>Spirochaetia</taxon>
        <taxon>Leptospirales</taxon>
        <taxon>Leptospiraceae</taxon>
        <taxon>Leptospira</taxon>
    </lineage>
</organism>
<feature type="transmembrane region" description="Helical" evidence="1">
    <location>
        <begin position="312"/>
        <end position="329"/>
    </location>
</feature>
<keyword evidence="1" id="KW-1133">Transmembrane helix</keyword>
<name>M6JW30_9LEPT</name>
<comment type="caution">
    <text evidence="3">The sequence shown here is derived from an EMBL/GenBank/DDBJ whole genome shotgun (WGS) entry which is preliminary data.</text>
</comment>
<feature type="transmembrane region" description="Helical" evidence="1">
    <location>
        <begin position="215"/>
        <end position="235"/>
    </location>
</feature>
<evidence type="ECO:0000313" key="3">
    <source>
        <dbReference type="EMBL" id="EMN23768.1"/>
    </source>
</evidence>
<feature type="transmembrane region" description="Helical" evidence="1">
    <location>
        <begin position="73"/>
        <end position="91"/>
    </location>
</feature>
<reference evidence="3 4" key="1">
    <citation type="submission" date="2013-01" db="EMBL/GenBank/DDBJ databases">
        <authorList>
            <person name="Harkins D.M."/>
            <person name="Durkin A.S."/>
            <person name="Brinkac L.M."/>
            <person name="Haft D.H."/>
            <person name="Selengut J.D."/>
            <person name="Sanka R."/>
            <person name="DePew J."/>
            <person name="Purushe J."/>
            <person name="Hartskeerl R.A."/>
            <person name="Ahmed A."/>
            <person name="van der Linden H."/>
            <person name="Goris M.G.A."/>
            <person name="Vinetz J.M."/>
            <person name="Sutton G.G."/>
            <person name="Nierman W.C."/>
            <person name="Fouts D.E."/>
        </authorList>
    </citation>
    <scope>NUCLEOTIDE SEQUENCE [LARGE SCALE GENOMIC DNA]</scope>
    <source>
        <strain evidence="3 4">MAVJ 401</strain>
    </source>
</reference>
<dbReference type="Proteomes" id="UP000012106">
    <property type="component" value="Unassembled WGS sequence"/>
</dbReference>
<accession>M6JW30</accession>
<evidence type="ECO:0000256" key="1">
    <source>
        <dbReference type="SAM" id="Phobius"/>
    </source>
</evidence>
<sequence>MLLFECMKIIFMSLFQKLERRISSKKSHKFKRGRLRFSLRTKSVAKFQIPNSNRFQMEIVTILKGFFRKNSKIYILLFGFYGSLFLILFLNEEFGLPLLTSKNFKIKAISTFVLYGILMLLFYCHLPKKRKIRFHKGKIIGFLFSFWISLIVLNLSDFPYEKFLFYLPREWIFWTWRVVKQFTHTFPLLVFPLLYDFYRYKTNPVSFEKKRSPSYYPILIIAVIIAAIGSFIPGFKEFYPRAPLTNEQLSYRATWFTTLVFEIVYLYTFYFTEFFFRKFLIRYLSIVGRYHAVGMAALVYGMVHFQKPRGEILSSFFGGLLMGALSIRTHSIRGGLYAHIALAAGMEFFTGIYIWDRLF</sequence>
<dbReference type="GO" id="GO:0080120">
    <property type="term" value="P:CAAX-box protein maturation"/>
    <property type="evidence" value="ECO:0007669"/>
    <property type="project" value="UniProtKB-ARBA"/>
</dbReference>
<dbReference type="AlphaFoldDB" id="M6JW30"/>
<proteinExistence type="predicted"/>
<feature type="domain" description="CAAX prenyl protease 2/Lysostaphin resistance protein A-like" evidence="2">
    <location>
        <begin position="257"/>
        <end position="342"/>
    </location>
</feature>
<feature type="transmembrane region" description="Helical" evidence="1">
    <location>
        <begin position="288"/>
        <end position="306"/>
    </location>
</feature>
<evidence type="ECO:0000313" key="4">
    <source>
        <dbReference type="Proteomes" id="UP000012106"/>
    </source>
</evidence>
<protein>
    <submittedName>
        <fullName evidence="3">Putative membrane protein</fullName>
    </submittedName>
</protein>
<keyword evidence="1" id="KW-0472">Membrane</keyword>
<keyword evidence="1" id="KW-0812">Transmembrane</keyword>
<dbReference type="InterPro" id="IPR003675">
    <property type="entry name" value="Rce1/LyrA-like_dom"/>
</dbReference>
<dbReference type="EMBL" id="AHMU02000001">
    <property type="protein sequence ID" value="EMN23768.1"/>
    <property type="molecule type" value="Genomic_DNA"/>
</dbReference>
<gene>
    <name evidence="3" type="ORF">LEP1GSC063_1511</name>
</gene>
<dbReference type="GO" id="GO:0004175">
    <property type="term" value="F:endopeptidase activity"/>
    <property type="evidence" value="ECO:0007669"/>
    <property type="project" value="UniProtKB-ARBA"/>
</dbReference>
<feature type="transmembrane region" description="Helical" evidence="1">
    <location>
        <begin position="138"/>
        <end position="156"/>
    </location>
</feature>